<evidence type="ECO:0000313" key="2">
    <source>
        <dbReference type="Proteomes" id="UP000789525"/>
    </source>
</evidence>
<reference evidence="1" key="1">
    <citation type="submission" date="2021-06" db="EMBL/GenBank/DDBJ databases">
        <authorList>
            <person name="Kallberg Y."/>
            <person name="Tangrot J."/>
            <person name="Rosling A."/>
        </authorList>
    </citation>
    <scope>NUCLEOTIDE SEQUENCE</scope>
    <source>
        <strain evidence="1">CL356</strain>
    </source>
</reference>
<evidence type="ECO:0000313" key="1">
    <source>
        <dbReference type="EMBL" id="CAG8460053.1"/>
    </source>
</evidence>
<comment type="caution">
    <text evidence="1">The sequence shown here is derived from an EMBL/GenBank/DDBJ whole genome shotgun (WGS) entry which is preliminary data.</text>
</comment>
<keyword evidence="2" id="KW-1185">Reference proteome</keyword>
<organism evidence="1 2">
    <name type="scientific">Acaulospora colombiana</name>
    <dbReference type="NCBI Taxonomy" id="27376"/>
    <lineage>
        <taxon>Eukaryota</taxon>
        <taxon>Fungi</taxon>
        <taxon>Fungi incertae sedis</taxon>
        <taxon>Mucoromycota</taxon>
        <taxon>Glomeromycotina</taxon>
        <taxon>Glomeromycetes</taxon>
        <taxon>Diversisporales</taxon>
        <taxon>Acaulosporaceae</taxon>
        <taxon>Acaulospora</taxon>
    </lineage>
</organism>
<dbReference type="Proteomes" id="UP000789525">
    <property type="component" value="Unassembled WGS sequence"/>
</dbReference>
<name>A0ACA9KAP7_9GLOM</name>
<sequence>MNTRRLLRSNNATTHPNYNKQVLAKGQTGPRATTRHTKEEKKLSSTKKTASPVEENPAETEHTTSQTQQQRARTNNLGPSSWSDSFEEEAIPANSKTGTVDIHGMEMERRAHLHTSQIITDLMDSDTEMGLKEENETS</sequence>
<accession>A0ACA9KAP7</accession>
<proteinExistence type="predicted"/>
<protein>
    <submittedName>
        <fullName evidence="1">15372_t:CDS:1</fullName>
    </submittedName>
</protein>
<dbReference type="EMBL" id="CAJVPT010001291">
    <property type="protein sequence ID" value="CAG8460053.1"/>
    <property type="molecule type" value="Genomic_DNA"/>
</dbReference>
<gene>
    <name evidence="1" type="ORF">ACOLOM_LOCUS1135</name>
</gene>